<proteinExistence type="predicted"/>
<feature type="region of interest" description="Disordered" evidence="2">
    <location>
        <begin position="227"/>
        <end position="254"/>
    </location>
</feature>
<keyword evidence="1" id="KW-0175">Coiled coil</keyword>
<evidence type="ECO:0000256" key="1">
    <source>
        <dbReference type="SAM" id="Coils"/>
    </source>
</evidence>
<reference evidence="3 4" key="1">
    <citation type="submission" date="2021-05" db="EMBL/GenBank/DDBJ databases">
        <title>Ornithinibacillus massiliensis sp. nov.</title>
        <authorList>
            <person name="Iwaza R."/>
            <person name="Lagier J.-C."/>
            <person name="Raoult D."/>
        </authorList>
    </citation>
    <scope>NUCLEOTIDE SEQUENCE [LARGE SCALE GENOMIC DNA]</scope>
    <source>
        <strain evidence="3 4">Marseille-P3601</strain>
    </source>
</reference>
<organism evidence="3 4">
    <name type="scientific">Ornithinibacillus massiliensis</name>
    <dbReference type="NCBI Taxonomy" id="1944633"/>
    <lineage>
        <taxon>Bacteria</taxon>
        <taxon>Bacillati</taxon>
        <taxon>Bacillota</taxon>
        <taxon>Bacilli</taxon>
        <taxon>Bacillales</taxon>
        <taxon>Bacillaceae</taxon>
        <taxon>Ornithinibacillus</taxon>
    </lineage>
</organism>
<comment type="caution">
    <text evidence="3">The sequence shown here is derived from an EMBL/GenBank/DDBJ whole genome shotgun (WGS) entry which is preliminary data.</text>
</comment>
<evidence type="ECO:0000313" key="3">
    <source>
        <dbReference type="EMBL" id="MBS3679387.1"/>
    </source>
</evidence>
<feature type="coiled-coil region" evidence="1">
    <location>
        <begin position="42"/>
        <end position="94"/>
    </location>
</feature>
<dbReference type="EMBL" id="JAGXBY010000002">
    <property type="protein sequence ID" value="MBS3679387.1"/>
    <property type="molecule type" value="Genomic_DNA"/>
</dbReference>
<evidence type="ECO:0000256" key="2">
    <source>
        <dbReference type="SAM" id="MobiDB-lite"/>
    </source>
</evidence>
<evidence type="ECO:0000313" key="4">
    <source>
        <dbReference type="Proteomes" id="UP000681870"/>
    </source>
</evidence>
<name>A0ABS5MB95_9BACI</name>
<sequence>MENIDKRYKQLDKWTERLNNNDNYIRWKDKAIEEASQHFSWINSLEKQIQESEKKIENINWLNPMRLKENKTVKDRLEQTISQAKDQIISHKQKLNYYCEKLGFSNEKEFNEVKSQHEMERPALLEKSKNNRQYIQYERGVLQKAENALKNDFVRRVASLYPERPEMAYMSFKTAIKVMEFNRSYGKGEVIPIERVPEFKEQMQLREGGISLFNALVSGINQAERGMLEDRKKTQEMPLKSKKKKKQRFNGLER</sequence>
<protein>
    <submittedName>
        <fullName evidence="3">Uncharacterized protein</fullName>
    </submittedName>
</protein>
<gene>
    <name evidence="3" type="ORF">KGF86_04065</name>
</gene>
<accession>A0ABS5MB95</accession>
<keyword evidence="4" id="KW-1185">Reference proteome</keyword>
<dbReference type="Proteomes" id="UP000681870">
    <property type="component" value="Unassembled WGS sequence"/>
</dbReference>